<accession>A0A9X8RA05</accession>
<dbReference type="Proteomes" id="UP000185829">
    <property type="component" value="Unassembled WGS sequence"/>
</dbReference>
<feature type="domain" description="FAD synthetase" evidence="12">
    <location>
        <begin position="11"/>
        <end position="155"/>
    </location>
</feature>
<evidence type="ECO:0000256" key="6">
    <source>
        <dbReference type="ARBA" id="ARBA00022679"/>
    </source>
</evidence>
<keyword evidence="4" id="KW-0285">Flavoprotein</keyword>
<dbReference type="GO" id="GO:0009231">
    <property type="term" value="P:riboflavin biosynthetic process"/>
    <property type="evidence" value="ECO:0007669"/>
    <property type="project" value="InterPro"/>
</dbReference>
<dbReference type="GO" id="GO:0009398">
    <property type="term" value="P:FMN biosynthetic process"/>
    <property type="evidence" value="ECO:0007669"/>
    <property type="project" value="TreeGrafter"/>
</dbReference>
<evidence type="ECO:0000256" key="4">
    <source>
        <dbReference type="ARBA" id="ARBA00022630"/>
    </source>
</evidence>
<dbReference type="CDD" id="cd02064">
    <property type="entry name" value="FAD_synthetase_N"/>
    <property type="match status" value="1"/>
</dbReference>
<keyword evidence="8" id="KW-0547">Nucleotide-binding</keyword>
<keyword evidence="13" id="KW-0418">Kinase</keyword>
<dbReference type="InterPro" id="IPR023468">
    <property type="entry name" value="Riboflavin_kinase"/>
</dbReference>
<evidence type="ECO:0000256" key="7">
    <source>
        <dbReference type="ARBA" id="ARBA00022695"/>
    </source>
</evidence>
<keyword evidence="9" id="KW-0274">FAD</keyword>
<dbReference type="PANTHER" id="PTHR22749:SF6">
    <property type="entry name" value="RIBOFLAVIN KINASE"/>
    <property type="match status" value="1"/>
</dbReference>
<evidence type="ECO:0000256" key="5">
    <source>
        <dbReference type="ARBA" id="ARBA00022643"/>
    </source>
</evidence>
<dbReference type="InterPro" id="IPR015864">
    <property type="entry name" value="FAD_synthase"/>
</dbReference>
<dbReference type="Gene3D" id="3.40.50.620">
    <property type="entry name" value="HUPs"/>
    <property type="match status" value="1"/>
</dbReference>
<evidence type="ECO:0000256" key="2">
    <source>
        <dbReference type="ARBA" id="ARBA00010214"/>
    </source>
</evidence>
<proteinExistence type="inferred from homology"/>
<comment type="pathway">
    <text evidence="1">Cofactor biosynthesis; FAD biosynthesis; FAD from FMN: step 1/1.</text>
</comment>
<dbReference type="EMBL" id="FTMX01000004">
    <property type="protein sequence ID" value="SIR52229.1"/>
    <property type="molecule type" value="Genomic_DNA"/>
</dbReference>
<evidence type="ECO:0000256" key="10">
    <source>
        <dbReference type="ARBA" id="ARBA00022840"/>
    </source>
</evidence>
<dbReference type="PANTHER" id="PTHR22749">
    <property type="entry name" value="RIBOFLAVIN KINASE/FMN ADENYLYLTRANSFERASE"/>
    <property type="match status" value="1"/>
</dbReference>
<comment type="caution">
    <text evidence="13">The sequence shown here is derived from an EMBL/GenBank/DDBJ whole genome shotgun (WGS) entry which is preliminary data.</text>
</comment>
<keyword evidence="7 13" id="KW-0548">Nucleotidyltransferase</keyword>
<evidence type="ECO:0000256" key="8">
    <source>
        <dbReference type="ARBA" id="ARBA00022741"/>
    </source>
</evidence>
<evidence type="ECO:0000256" key="3">
    <source>
        <dbReference type="ARBA" id="ARBA00012393"/>
    </source>
</evidence>
<dbReference type="GO" id="GO:0003919">
    <property type="term" value="F:FMN adenylyltransferase activity"/>
    <property type="evidence" value="ECO:0007669"/>
    <property type="project" value="UniProtKB-EC"/>
</dbReference>
<dbReference type="EC" id="2.7.7.2" evidence="3"/>
<evidence type="ECO:0000256" key="9">
    <source>
        <dbReference type="ARBA" id="ARBA00022827"/>
    </source>
</evidence>
<evidence type="ECO:0000256" key="1">
    <source>
        <dbReference type="ARBA" id="ARBA00004726"/>
    </source>
</evidence>
<evidence type="ECO:0000313" key="14">
    <source>
        <dbReference type="Proteomes" id="UP000185829"/>
    </source>
</evidence>
<dbReference type="InterPro" id="IPR014729">
    <property type="entry name" value="Rossmann-like_a/b/a_fold"/>
</dbReference>
<keyword evidence="10" id="KW-0067">ATP-binding</keyword>
<protein>
    <recommendedName>
        <fullName evidence="3">FAD synthase</fullName>
        <ecNumber evidence="3">2.7.7.2</ecNumber>
    </recommendedName>
</protein>
<evidence type="ECO:0000256" key="11">
    <source>
        <dbReference type="ARBA" id="ARBA00049494"/>
    </source>
</evidence>
<dbReference type="AlphaFoldDB" id="A0A9X8RA05"/>
<evidence type="ECO:0000259" key="12">
    <source>
        <dbReference type="Pfam" id="PF06574"/>
    </source>
</evidence>
<comment type="similarity">
    <text evidence="2">Belongs to the RibF family.</text>
</comment>
<dbReference type="SUPFAM" id="SSF52374">
    <property type="entry name" value="Nucleotidylyl transferase"/>
    <property type="match status" value="1"/>
</dbReference>
<gene>
    <name evidence="13" type="ORF">SAMN05878482_104120</name>
</gene>
<comment type="catalytic activity">
    <reaction evidence="11">
        <text>FMN + ATP + H(+) = FAD + diphosphate</text>
        <dbReference type="Rhea" id="RHEA:17237"/>
        <dbReference type="ChEBI" id="CHEBI:15378"/>
        <dbReference type="ChEBI" id="CHEBI:30616"/>
        <dbReference type="ChEBI" id="CHEBI:33019"/>
        <dbReference type="ChEBI" id="CHEBI:57692"/>
        <dbReference type="ChEBI" id="CHEBI:58210"/>
        <dbReference type="EC" id="2.7.7.2"/>
    </reaction>
</comment>
<name>A0A9X8RA05_9BACI</name>
<dbReference type="GO" id="GO:0008531">
    <property type="term" value="F:riboflavin kinase activity"/>
    <property type="evidence" value="ECO:0007669"/>
    <property type="project" value="TreeGrafter"/>
</dbReference>
<dbReference type="GO" id="GO:0005524">
    <property type="term" value="F:ATP binding"/>
    <property type="evidence" value="ECO:0007669"/>
    <property type="project" value="UniProtKB-KW"/>
</dbReference>
<evidence type="ECO:0000313" key="13">
    <source>
        <dbReference type="EMBL" id="SIR52229.1"/>
    </source>
</evidence>
<keyword evidence="6" id="KW-0808">Transferase</keyword>
<keyword evidence="5" id="KW-0288">FMN</keyword>
<sequence length="196" mass="22429">MEIHTQGTLQLSESVLSIGALDGIHRGHQALLLKAKERAMKLGVPFVVYTFDPPPKVFFKGCQLLMSVEEKLQRLEMLGVDHVIVGPFDEAFTQKEVPVFIEELKEINPIEIWEGPNFLFGKNRKGTIDVLRRYFKVEVLQPLTCERGEMISSSRIRKLLQQGNYPQAKKLLGAECFTMISMCENPYARKNRLEIH</sequence>
<reference evidence="13 14" key="1">
    <citation type="submission" date="2017-01" db="EMBL/GenBank/DDBJ databases">
        <authorList>
            <person name="Varghese N."/>
            <person name="Submissions S."/>
        </authorList>
    </citation>
    <scope>NUCLEOTIDE SEQUENCE [LARGE SCALE GENOMIC DNA]</scope>
    <source>
        <strain evidence="13 14">RUG2-6</strain>
    </source>
</reference>
<dbReference type="Pfam" id="PF06574">
    <property type="entry name" value="FAD_syn"/>
    <property type="match status" value="1"/>
</dbReference>
<dbReference type="RefSeq" id="WP_076368666.1">
    <property type="nucleotide sequence ID" value="NZ_FTMX01000004.1"/>
</dbReference>
<organism evidence="13 14">
    <name type="scientific">Peribacillus simplex</name>
    <dbReference type="NCBI Taxonomy" id="1478"/>
    <lineage>
        <taxon>Bacteria</taxon>
        <taxon>Bacillati</taxon>
        <taxon>Bacillota</taxon>
        <taxon>Bacilli</taxon>
        <taxon>Bacillales</taxon>
        <taxon>Bacillaceae</taxon>
        <taxon>Peribacillus</taxon>
    </lineage>
</organism>